<accession>A0A1S6HWI5</accession>
<dbReference type="AlphaFoldDB" id="A0A1S6HWI5"/>
<keyword evidence="2" id="KW-1185">Reference proteome</keyword>
<dbReference type="RefSeq" id="WP_077754645.1">
    <property type="nucleotide sequence ID" value="NZ_CP014782.1"/>
</dbReference>
<reference evidence="1 2" key="1">
    <citation type="submission" date="2016-03" db="EMBL/GenBank/DDBJ databases">
        <title>Complete genome sequence of Shewanella psychrophila WP2, a deep sea bacterium isolated from west Pacific sediment.</title>
        <authorList>
            <person name="Xu G."/>
            <person name="Jian H."/>
        </authorList>
    </citation>
    <scope>NUCLEOTIDE SEQUENCE [LARGE SCALE GENOMIC DNA]</scope>
    <source>
        <strain evidence="1 2">WP2</strain>
    </source>
</reference>
<dbReference type="Proteomes" id="UP000189545">
    <property type="component" value="Chromosome"/>
</dbReference>
<protein>
    <submittedName>
        <fullName evidence="1">Uncharacterized protein</fullName>
    </submittedName>
</protein>
<organism evidence="1 2">
    <name type="scientific">Shewanella psychrophila</name>
    <dbReference type="NCBI Taxonomy" id="225848"/>
    <lineage>
        <taxon>Bacteria</taxon>
        <taxon>Pseudomonadati</taxon>
        <taxon>Pseudomonadota</taxon>
        <taxon>Gammaproteobacteria</taxon>
        <taxon>Alteromonadales</taxon>
        <taxon>Shewanellaceae</taxon>
        <taxon>Shewanella</taxon>
    </lineage>
</organism>
<name>A0A1S6HWI5_9GAMM</name>
<dbReference type="STRING" id="225848.Sps_04711"/>
<gene>
    <name evidence="1" type="ORF">Sps_04711</name>
</gene>
<evidence type="ECO:0000313" key="1">
    <source>
        <dbReference type="EMBL" id="AQS39794.1"/>
    </source>
</evidence>
<sequence length="113" mass="12843">MSDESIVGYAAKIDGRVMAMRQGHLIFFSDQDKLFQFIAALSVKEHEVGLHGLGFDFIEMIFAGNEGLFLDAETYLKLSKFLRKRDVNITPTTDGVDKKKYYIVKPTVELLLH</sequence>
<proteinExistence type="predicted"/>
<dbReference type="EMBL" id="CP014782">
    <property type="protein sequence ID" value="AQS39794.1"/>
    <property type="molecule type" value="Genomic_DNA"/>
</dbReference>
<dbReference type="KEGG" id="spsw:Sps_04711"/>
<evidence type="ECO:0000313" key="2">
    <source>
        <dbReference type="Proteomes" id="UP000189545"/>
    </source>
</evidence>